<reference evidence="3 4" key="1">
    <citation type="submission" date="2018-02" db="EMBL/GenBank/DDBJ databases">
        <title>Draft genome of wild Prunus yedoensis var. nudiflora.</title>
        <authorList>
            <person name="Baek S."/>
            <person name="Kim J.-H."/>
            <person name="Choi K."/>
            <person name="Kim G.-B."/>
            <person name="Cho A."/>
            <person name="Jang H."/>
            <person name="Shin C.-H."/>
            <person name="Yu H.-J."/>
            <person name="Mun J.-H."/>
        </authorList>
    </citation>
    <scope>NUCLEOTIDE SEQUENCE [LARGE SCALE GENOMIC DNA]</scope>
    <source>
        <strain evidence="4">cv. Jeju island</strain>
        <tissue evidence="3">Leaf</tissue>
    </source>
</reference>
<accession>A0A315ANY4</accession>
<gene>
    <name evidence="3" type="ORF">Pyn_12064</name>
</gene>
<keyword evidence="2" id="KW-0067">ATP-binding</keyword>
<dbReference type="Proteomes" id="UP000250321">
    <property type="component" value="Unassembled WGS sequence"/>
</dbReference>
<keyword evidence="1" id="KW-0547">Nucleotide-binding</keyword>
<keyword evidence="4" id="KW-1185">Reference proteome</keyword>
<sequence length="232" mass="26516">MTFASSLSQTKQHFRPQFLENVDDVIAFRSLSFQQLKAVARLQLRDIASCMTQKGLIIYPSEAALDIIVQRSTWLGDRINGGEKIRMWLEENLVPVLFEKLAKNGINDFSIIYIEASAETNQLSFSWANCRHSLEEQDVNQLASLRELRLMYRKEKERAKNVYILRKIHNKLITSANAELGHAIAVVQELINTIQDLVTIPSGIKSFLDNPKMVAMAALNEDELRQNKRAKK</sequence>
<dbReference type="GO" id="GO:0034605">
    <property type="term" value="P:cellular response to heat"/>
    <property type="evidence" value="ECO:0007669"/>
    <property type="project" value="TreeGrafter"/>
</dbReference>
<dbReference type="STRING" id="2094558.A0A315ANY4"/>
<dbReference type="GO" id="GO:0005737">
    <property type="term" value="C:cytoplasm"/>
    <property type="evidence" value="ECO:0007669"/>
    <property type="project" value="TreeGrafter"/>
</dbReference>
<proteinExistence type="predicted"/>
<organism evidence="3 4">
    <name type="scientific">Prunus yedoensis var. nudiflora</name>
    <dbReference type="NCBI Taxonomy" id="2094558"/>
    <lineage>
        <taxon>Eukaryota</taxon>
        <taxon>Viridiplantae</taxon>
        <taxon>Streptophyta</taxon>
        <taxon>Embryophyta</taxon>
        <taxon>Tracheophyta</taxon>
        <taxon>Spermatophyta</taxon>
        <taxon>Magnoliopsida</taxon>
        <taxon>eudicotyledons</taxon>
        <taxon>Gunneridae</taxon>
        <taxon>Pentapetalae</taxon>
        <taxon>rosids</taxon>
        <taxon>fabids</taxon>
        <taxon>Rosales</taxon>
        <taxon>Rosaceae</taxon>
        <taxon>Amygdaloideae</taxon>
        <taxon>Amygdaleae</taxon>
        <taxon>Prunus</taxon>
    </lineage>
</organism>
<evidence type="ECO:0000313" key="3">
    <source>
        <dbReference type="EMBL" id="PQQ16026.1"/>
    </source>
</evidence>
<evidence type="ECO:0000256" key="1">
    <source>
        <dbReference type="ARBA" id="ARBA00022741"/>
    </source>
</evidence>
<evidence type="ECO:0000313" key="4">
    <source>
        <dbReference type="Proteomes" id="UP000250321"/>
    </source>
</evidence>
<dbReference type="OrthoDB" id="1146443at2759"/>
<dbReference type="GO" id="GO:0005524">
    <property type="term" value="F:ATP binding"/>
    <property type="evidence" value="ECO:0007669"/>
    <property type="project" value="UniProtKB-KW"/>
</dbReference>
<dbReference type="EMBL" id="PJQY01000209">
    <property type="protein sequence ID" value="PQQ16026.1"/>
    <property type="molecule type" value="Genomic_DNA"/>
</dbReference>
<dbReference type="AlphaFoldDB" id="A0A315ANY4"/>
<dbReference type="PANTHER" id="PTHR11638:SF18">
    <property type="entry name" value="HEAT SHOCK PROTEIN 104"/>
    <property type="match status" value="1"/>
</dbReference>
<dbReference type="GO" id="GO:0016887">
    <property type="term" value="F:ATP hydrolysis activity"/>
    <property type="evidence" value="ECO:0007669"/>
    <property type="project" value="TreeGrafter"/>
</dbReference>
<name>A0A315ANY4_PRUYE</name>
<protein>
    <submittedName>
        <fullName evidence="3">Uncharacterized protein</fullName>
    </submittedName>
</protein>
<dbReference type="InterPro" id="IPR050130">
    <property type="entry name" value="ClpA_ClpB"/>
</dbReference>
<evidence type="ECO:0000256" key="2">
    <source>
        <dbReference type="ARBA" id="ARBA00022840"/>
    </source>
</evidence>
<comment type="caution">
    <text evidence="3">The sequence shown here is derived from an EMBL/GenBank/DDBJ whole genome shotgun (WGS) entry which is preliminary data.</text>
</comment>
<dbReference type="Gene3D" id="1.10.8.60">
    <property type="match status" value="1"/>
</dbReference>
<dbReference type="PANTHER" id="PTHR11638">
    <property type="entry name" value="ATP-DEPENDENT CLP PROTEASE"/>
    <property type="match status" value="1"/>
</dbReference>